<reference evidence="2 3" key="1">
    <citation type="submission" date="2019-07" db="EMBL/GenBank/DDBJ databases">
        <title>Deinococcus detaillus sp. nov., isolated from humus soil in Antarctica.</title>
        <authorList>
            <person name="Zhang K."/>
        </authorList>
    </citation>
    <scope>NUCLEOTIDE SEQUENCE [LARGE SCALE GENOMIC DNA]</scope>
    <source>
        <strain evidence="2 3">H1</strain>
    </source>
</reference>
<evidence type="ECO:0000256" key="1">
    <source>
        <dbReference type="SAM" id="SignalP"/>
    </source>
</evidence>
<dbReference type="RefSeq" id="WP_143719276.1">
    <property type="nucleotide sequence ID" value="NZ_VKDB01000001.1"/>
</dbReference>
<dbReference type="EMBL" id="VKDB01000001">
    <property type="protein sequence ID" value="TSA88113.1"/>
    <property type="molecule type" value="Genomic_DNA"/>
</dbReference>
<keyword evidence="3" id="KW-1185">Reference proteome</keyword>
<comment type="caution">
    <text evidence="2">The sequence shown here is derived from an EMBL/GenBank/DDBJ whole genome shotgun (WGS) entry which is preliminary data.</text>
</comment>
<dbReference type="AlphaFoldDB" id="A0A553V6L6"/>
<feature type="signal peptide" evidence="1">
    <location>
        <begin position="1"/>
        <end position="23"/>
    </location>
</feature>
<evidence type="ECO:0000313" key="2">
    <source>
        <dbReference type="EMBL" id="TSA88113.1"/>
    </source>
</evidence>
<keyword evidence="1" id="KW-0732">Signal</keyword>
<dbReference type="PROSITE" id="PS51257">
    <property type="entry name" value="PROKAR_LIPOPROTEIN"/>
    <property type="match status" value="1"/>
</dbReference>
<dbReference type="OrthoDB" id="65060at2"/>
<gene>
    <name evidence="2" type="ORF">FNU79_02495</name>
</gene>
<protein>
    <submittedName>
        <fullName evidence="2">Uncharacterized protein</fullName>
    </submittedName>
</protein>
<sequence length="228" mass="23625">MTNLTLKQPALALALLGTSLVLGACGSTTPVTPPATQPTAVSGTLVPFTAGTADNVTSQQANLSSPLTATGNFDIALPDVATMNSTHAKDLNSADNTFGLCTGSPITAPSGFKSVAITTLISQKGATFVAENVAGSTVSYKGWWFANMAGTVTVNANCIGFGNVNQSLTFKQGWNVMDFTYNGTSTSIALAPNQTPGRLTWKNKNAVQSLSSQALNPYLFNPWAALNR</sequence>
<name>A0A553V6L6_9DEIO</name>
<dbReference type="Proteomes" id="UP000316092">
    <property type="component" value="Unassembled WGS sequence"/>
</dbReference>
<evidence type="ECO:0000313" key="3">
    <source>
        <dbReference type="Proteomes" id="UP000316092"/>
    </source>
</evidence>
<feature type="chain" id="PRO_5022098950" evidence="1">
    <location>
        <begin position="24"/>
        <end position="228"/>
    </location>
</feature>
<accession>A0A553V6L6</accession>
<organism evidence="2 3">
    <name type="scientific">Deinococcus detaillensis</name>
    <dbReference type="NCBI Taxonomy" id="2592048"/>
    <lineage>
        <taxon>Bacteria</taxon>
        <taxon>Thermotogati</taxon>
        <taxon>Deinococcota</taxon>
        <taxon>Deinococci</taxon>
        <taxon>Deinococcales</taxon>
        <taxon>Deinococcaceae</taxon>
        <taxon>Deinococcus</taxon>
    </lineage>
</organism>
<proteinExistence type="predicted"/>